<feature type="domain" description="Response regulatory" evidence="3">
    <location>
        <begin position="4"/>
        <end position="117"/>
    </location>
</feature>
<evidence type="ECO:0000256" key="2">
    <source>
        <dbReference type="PROSITE-ProRule" id="PRU00169"/>
    </source>
</evidence>
<accession>A0A074JCU3</accession>
<dbReference type="SMART" id="SM00448">
    <property type="entry name" value="REC"/>
    <property type="match status" value="1"/>
</dbReference>
<organism evidence="4 5">
    <name type="scientific">Thioclava indica</name>
    <dbReference type="NCBI Taxonomy" id="1353528"/>
    <lineage>
        <taxon>Bacteria</taxon>
        <taxon>Pseudomonadati</taxon>
        <taxon>Pseudomonadota</taxon>
        <taxon>Alphaproteobacteria</taxon>
        <taxon>Rhodobacterales</taxon>
        <taxon>Paracoccaceae</taxon>
        <taxon>Thioclava</taxon>
    </lineage>
</organism>
<dbReference type="PROSITE" id="PS50110">
    <property type="entry name" value="RESPONSE_REGULATORY"/>
    <property type="match status" value="1"/>
</dbReference>
<gene>
    <name evidence="4" type="ORF">DT23_05745</name>
</gene>
<name>A0A074JCU3_9RHOB</name>
<dbReference type="STRING" id="1353528.DT23_05745"/>
<evidence type="ECO:0000313" key="4">
    <source>
        <dbReference type="EMBL" id="KEO55471.1"/>
    </source>
</evidence>
<dbReference type="GO" id="GO:0000160">
    <property type="term" value="P:phosphorelay signal transduction system"/>
    <property type="evidence" value="ECO:0007669"/>
    <property type="project" value="InterPro"/>
</dbReference>
<dbReference type="eggNOG" id="COG2197">
    <property type="taxonomic scope" value="Bacteria"/>
</dbReference>
<sequence length="216" mass="22830">MGLTVLLVEDSRFASEAVRLLCLRSGARIRRADCLASAHRHLQCYRPSVVIVDMGLPDGSGGELIAEIRQMVPAVPVVLGISGDSGLRADAIAAGADGFLDKPVESLAQFQQAILNALPMDERPKGLRALSDSVVEPDPLALRDDLQHISEVLREGRKSQVMPYAAHFLAGVALSAHDRALGDAAARLARIGGPSHEDFSHVSGLVAARLASGDAF</sequence>
<dbReference type="Gene3D" id="3.40.50.2300">
    <property type="match status" value="1"/>
</dbReference>
<dbReference type="SUPFAM" id="SSF52172">
    <property type="entry name" value="CheY-like"/>
    <property type="match status" value="1"/>
</dbReference>
<dbReference type="InterPro" id="IPR050595">
    <property type="entry name" value="Bact_response_regulator"/>
</dbReference>
<evidence type="ECO:0000256" key="1">
    <source>
        <dbReference type="ARBA" id="ARBA00022553"/>
    </source>
</evidence>
<dbReference type="PANTHER" id="PTHR44591">
    <property type="entry name" value="STRESS RESPONSE REGULATOR PROTEIN 1"/>
    <property type="match status" value="1"/>
</dbReference>
<protein>
    <recommendedName>
        <fullName evidence="3">Response regulatory domain-containing protein</fullName>
    </recommendedName>
</protein>
<comment type="caution">
    <text evidence="4">The sequence shown here is derived from an EMBL/GenBank/DDBJ whole genome shotgun (WGS) entry which is preliminary data.</text>
</comment>
<dbReference type="InterPro" id="IPR011006">
    <property type="entry name" value="CheY-like_superfamily"/>
</dbReference>
<dbReference type="CDD" id="cd00156">
    <property type="entry name" value="REC"/>
    <property type="match status" value="1"/>
</dbReference>
<evidence type="ECO:0000259" key="3">
    <source>
        <dbReference type="PROSITE" id="PS50110"/>
    </source>
</evidence>
<evidence type="ECO:0000313" key="5">
    <source>
        <dbReference type="Proteomes" id="UP000027471"/>
    </source>
</evidence>
<keyword evidence="1 2" id="KW-0597">Phosphoprotein</keyword>
<proteinExistence type="predicted"/>
<dbReference type="Proteomes" id="UP000027471">
    <property type="component" value="Unassembled WGS sequence"/>
</dbReference>
<dbReference type="PANTHER" id="PTHR44591:SF3">
    <property type="entry name" value="RESPONSE REGULATORY DOMAIN-CONTAINING PROTEIN"/>
    <property type="match status" value="1"/>
</dbReference>
<reference evidence="4 5" key="1">
    <citation type="journal article" date="2015" name="Antonie Van Leeuwenhoek">
        <title>Thioclava indica sp. nov., isolated from surface seawater of the Indian Ocean.</title>
        <authorList>
            <person name="Liu Y."/>
            <person name="Lai Q."/>
            <person name="Du J."/>
            <person name="Xu H."/>
            <person name="Jiang L."/>
            <person name="Shao Z."/>
        </authorList>
    </citation>
    <scope>NUCLEOTIDE SEQUENCE [LARGE SCALE GENOMIC DNA]</scope>
    <source>
        <strain evidence="4 5">DT23-4</strain>
    </source>
</reference>
<feature type="modified residue" description="4-aspartylphosphate" evidence="2">
    <location>
        <position position="53"/>
    </location>
</feature>
<dbReference type="AlphaFoldDB" id="A0A074JCU3"/>
<dbReference type="EMBL" id="AUNB01000051">
    <property type="protein sequence ID" value="KEO55471.1"/>
    <property type="molecule type" value="Genomic_DNA"/>
</dbReference>
<dbReference type="Pfam" id="PF00072">
    <property type="entry name" value="Response_reg"/>
    <property type="match status" value="1"/>
</dbReference>
<dbReference type="InterPro" id="IPR001789">
    <property type="entry name" value="Sig_transdc_resp-reg_receiver"/>
</dbReference>
<keyword evidence="5" id="KW-1185">Reference proteome</keyword>